<keyword evidence="4" id="KW-0238">DNA-binding</keyword>
<evidence type="ECO:0000256" key="2">
    <source>
        <dbReference type="ARBA" id="ARBA00023015"/>
    </source>
</evidence>
<dbReference type="CDD" id="cd06171">
    <property type="entry name" value="Sigma70_r4"/>
    <property type="match status" value="1"/>
</dbReference>
<keyword evidence="2" id="KW-0805">Transcription regulation</keyword>
<dbReference type="InterPro" id="IPR039425">
    <property type="entry name" value="RNA_pol_sigma-70-like"/>
</dbReference>
<keyword evidence="3" id="KW-0731">Sigma factor</keyword>
<feature type="domain" description="RNA polymerase sigma factor 70 region 4 type 2" evidence="7">
    <location>
        <begin position="124"/>
        <end position="176"/>
    </location>
</feature>
<dbReference type="InterPro" id="IPR013249">
    <property type="entry name" value="RNA_pol_sigma70_r4_t2"/>
</dbReference>
<dbReference type="InterPro" id="IPR007627">
    <property type="entry name" value="RNA_pol_sigma70_r2"/>
</dbReference>
<evidence type="ECO:0000256" key="3">
    <source>
        <dbReference type="ARBA" id="ARBA00023082"/>
    </source>
</evidence>
<dbReference type="InterPro" id="IPR013325">
    <property type="entry name" value="RNA_pol_sigma_r2"/>
</dbReference>
<dbReference type="Proteomes" id="UP000578352">
    <property type="component" value="Unassembled WGS sequence"/>
</dbReference>
<evidence type="ECO:0000259" key="7">
    <source>
        <dbReference type="Pfam" id="PF08281"/>
    </source>
</evidence>
<sequence>MDGLTDAELRSRVRAGDGAAFGVVYDRHVHRVFGLCRRAADSVDAADDLTALVFLEAWRNRSRVRIVNGSIIGWLLVTAGYVARNHARAERRYRRYLTAVPTAEHVPDPSDEVLHRLDVEARTQRVQRAITRLSARDQEVLTLCVLEELPLADVSGVLRVPLGTVKSRLSRAKARLAQLLSEPAGDQPARTVEGGI</sequence>
<dbReference type="GO" id="GO:0006352">
    <property type="term" value="P:DNA-templated transcription initiation"/>
    <property type="evidence" value="ECO:0007669"/>
    <property type="project" value="InterPro"/>
</dbReference>
<dbReference type="PANTHER" id="PTHR43133">
    <property type="entry name" value="RNA POLYMERASE ECF-TYPE SIGMA FACTO"/>
    <property type="match status" value="1"/>
</dbReference>
<evidence type="ECO:0000256" key="4">
    <source>
        <dbReference type="ARBA" id="ARBA00023125"/>
    </source>
</evidence>
<evidence type="ECO:0000256" key="1">
    <source>
        <dbReference type="ARBA" id="ARBA00010641"/>
    </source>
</evidence>
<accession>A0A853CWY3</accession>
<dbReference type="PANTHER" id="PTHR43133:SF8">
    <property type="entry name" value="RNA POLYMERASE SIGMA FACTOR HI_1459-RELATED"/>
    <property type="match status" value="1"/>
</dbReference>
<dbReference type="SUPFAM" id="SSF88659">
    <property type="entry name" value="Sigma3 and sigma4 domains of RNA polymerase sigma factors"/>
    <property type="match status" value="1"/>
</dbReference>
<dbReference type="SUPFAM" id="SSF88946">
    <property type="entry name" value="Sigma2 domain of RNA polymerase sigma factors"/>
    <property type="match status" value="1"/>
</dbReference>
<evidence type="ECO:0000256" key="5">
    <source>
        <dbReference type="ARBA" id="ARBA00023163"/>
    </source>
</evidence>
<protein>
    <submittedName>
        <fullName evidence="8">RNA polymerase sigma-70 factor (ECF subfamily)</fullName>
    </submittedName>
</protein>
<dbReference type="InterPro" id="IPR014284">
    <property type="entry name" value="RNA_pol_sigma-70_dom"/>
</dbReference>
<dbReference type="Pfam" id="PF04542">
    <property type="entry name" value="Sigma70_r2"/>
    <property type="match status" value="1"/>
</dbReference>
<dbReference type="EMBL" id="JACCFL010000001">
    <property type="protein sequence ID" value="NYJ24433.1"/>
    <property type="molecule type" value="Genomic_DNA"/>
</dbReference>
<feature type="domain" description="RNA polymerase sigma-70 region 2" evidence="6">
    <location>
        <begin position="25"/>
        <end position="92"/>
    </location>
</feature>
<organism evidence="8 9">
    <name type="scientific">Leifsonia shinshuensis</name>
    <dbReference type="NCBI Taxonomy" id="150026"/>
    <lineage>
        <taxon>Bacteria</taxon>
        <taxon>Bacillati</taxon>
        <taxon>Actinomycetota</taxon>
        <taxon>Actinomycetes</taxon>
        <taxon>Micrococcales</taxon>
        <taxon>Microbacteriaceae</taxon>
        <taxon>Leifsonia</taxon>
    </lineage>
</organism>
<comment type="caution">
    <text evidence="8">The sequence shown here is derived from an EMBL/GenBank/DDBJ whole genome shotgun (WGS) entry which is preliminary data.</text>
</comment>
<dbReference type="NCBIfam" id="TIGR02937">
    <property type="entry name" value="sigma70-ECF"/>
    <property type="match status" value="1"/>
</dbReference>
<name>A0A853CWY3_9MICO</name>
<dbReference type="RefSeq" id="WP_246312771.1">
    <property type="nucleotide sequence ID" value="NZ_BAABEH010000001.1"/>
</dbReference>
<gene>
    <name evidence="8" type="ORF">HNR13_002720</name>
</gene>
<dbReference type="Pfam" id="PF08281">
    <property type="entry name" value="Sigma70_r4_2"/>
    <property type="match status" value="1"/>
</dbReference>
<dbReference type="GO" id="GO:0003677">
    <property type="term" value="F:DNA binding"/>
    <property type="evidence" value="ECO:0007669"/>
    <property type="project" value="UniProtKB-KW"/>
</dbReference>
<reference evidence="8 9" key="1">
    <citation type="submission" date="2020-07" db="EMBL/GenBank/DDBJ databases">
        <title>Sequencing the genomes of 1000 actinobacteria strains.</title>
        <authorList>
            <person name="Klenk H.-P."/>
        </authorList>
    </citation>
    <scope>NUCLEOTIDE SEQUENCE [LARGE SCALE GENOMIC DNA]</scope>
    <source>
        <strain evidence="8 9">DSM 15165</strain>
    </source>
</reference>
<comment type="similarity">
    <text evidence="1">Belongs to the sigma-70 factor family. ECF subfamily.</text>
</comment>
<evidence type="ECO:0000313" key="8">
    <source>
        <dbReference type="EMBL" id="NYJ24433.1"/>
    </source>
</evidence>
<proteinExistence type="inferred from homology"/>
<dbReference type="Gene3D" id="1.10.10.10">
    <property type="entry name" value="Winged helix-like DNA-binding domain superfamily/Winged helix DNA-binding domain"/>
    <property type="match status" value="1"/>
</dbReference>
<dbReference type="AlphaFoldDB" id="A0A853CWY3"/>
<dbReference type="InterPro" id="IPR036388">
    <property type="entry name" value="WH-like_DNA-bd_sf"/>
</dbReference>
<dbReference type="InterPro" id="IPR013324">
    <property type="entry name" value="RNA_pol_sigma_r3/r4-like"/>
</dbReference>
<keyword evidence="5" id="KW-0804">Transcription</keyword>
<evidence type="ECO:0000313" key="9">
    <source>
        <dbReference type="Proteomes" id="UP000578352"/>
    </source>
</evidence>
<dbReference type="GO" id="GO:0016987">
    <property type="term" value="F:sigma factor activity"/>
    <property type="evidence" value="ECO:0007669"/>
    <property type="project" value="UniProtKB-KW"/>
</dbReference>
<dbReference type="Gene3D" id="1.10.1740.10">
    <property type="match status" value="1"/>
</dbReference>
<evidence type="ECO:0000259" key="6">
    <source>
        <dbReference type="Pfam" id="PF04542"/>
    </source>
</evidence>